<evidence type="ECO:0000256" key="4">
    <source>
        <dbReference type="ARBA" id="ARBA00023002"/>
    </source>
</evidence>
<evidence type="ECO:0000256" key="1">
    <source>
        <dbReference type="ARBA" id="ARBA00001974"/>
    </source>
</evidence>
<dbReference type="InterPro" id="IPR001433">
    <property type="entry name" value="OxRdtase_FAD/NAD-bd"/>
</dbReference>
<sequence length="465" mass="52213">MWDLLSISSQFAKLDLPPYKENGLTIKYLHSAATKPATVYGGKEPILPFAESELVQAEIATWRRLSAESGDCKAVYEVTLDTKDRNLKFRPGDTVGVLPQNTATEVDFLLEHLELTSKADVQYELTVDKAVKGAKIPPHIPVQSSLRHVLTHCVDVRGVVKKLFLLALSQHTGNEDEKKVLQYLCSKDGSAAYNSHILQKNTCLIDLLQTFKACRPPIEVILANVGRLLPRPYSIVNRQTDKSMLKICFSVIQLENNRKGLTTGGLESMILKKTSIEEGLKNLSLNEGGFGRVSIYLRKNMNGFALPEDPEKPLLLIGPGTGVAPFIGFLEERQAQKEEKSTLKLGDVWLFFGCRNPKLDFLYEHELNEFVEKGCLTRLSTAFSRIENDGVKYVQHAITRDGKEIAKFIKNAHIFVCGDLESMASQVRDSIKQCLVLHDGNTEEEADRFITQMEKDKRYIVDIWS</sequence>
<keyword evidence="2" id="KW-0285">Flavoprotein</keyword>
<proteinExistence type="predicted"/>
<dbReference type="InterPro" id="IPR023173">
    <property type="entry name" value="NADPH_Cyt_P450_Rdtase_alpha"/>
</dbReference>
<dbReference type="Gene3D" id="1.20.990.10">
    <property type="entry name" value="NADPH-cytochrome p450 Reductase, Chain A, domain 3"/>
    <property type="match status" value="1"/>
</dbReference>
<comment type="caution">
    <text evidence="6">The sequence shown here is derived from an EMBL/GenBank/DDBJ whole genome shotgun (WGS) entry which is preliminary data.</text>
</comment>
<evidence type="ECO:0000313" key="6">
    <source>
        <dbReference type="EMBL" id="KAG7299169.1"/>
    </source>
</evidence>
<feature type="domain" description="FAD-binding FR-type" evidence="5">
    <location>
        <begin position="52"/>
        <end position="307"/>
    </location>
</feature>
<dbReference type="SUPFAM" id="SSF52343">
    <property type="entry name" value="Ferredoxin reductase-like, C-terminal NADP-linked domain"/>
    <property type="match status" value="1"/>
</dbReference>
<evidence type="ECO:0000256" key="3">
    <source>
        <dbReference type="ARBA" id="ARBA00022827"/>
    </source>
</evidence>
<dbReference type="EMBL" id="JAHIBW010000023">
    <property type="protein sequence ID" value="KAG7299169.1"/>
    <property type="molecule type" value="Genomic_DNA"/>
</dbReference>
<reference evidence="6 7" key="1">
    <citation type="submission" date="2021-06" db="EMBL/GenBank/DDBJ databases">
        <title>A haploid diamondback moth (Plutella xylostella L.) genome assembly resolves 31 chromosomes and identifies a diamide resistance mutation.</title>
        <authorList>
            <person name="Ward C.M."/>
            <person name="Perry K.D."/>
            <person name="Baker G."/>
            <person name="Powis K."/>
            <person name="Heckel D.G."/>
            <person name="Baxter S.W."/>
        </authorList>
    </citation>
    <scope>NUCLEOTIDE SEQUENCE [LARGE SCALE GENOMIC DNA]</scope>
    <source>
        <strain evidence="6 7">LV</strain>
        <tissue evidence="6">Single pupa</tissue>
    </source>
</reference>
<dbReference type="InterPro" id="IPR039261">
    <property type="entry name" value="FNR_nucleotide-bd"/>
</dbReference>
<keyword evidence="4" id="KW-0560">Oxidoreductase</keyword>
<dbReference type="SUPFAM" id="SSF63380">
    <property type="entry name" value="Riboflavin synthase domain-like"/>
    <property type="match status" value="1"/>
</dbReference>
<organism evidence="6 7">
    <name type="scientific">Plutella xylostella</name>
    <name type="common">Diamondback moth</name>
    <name type="synonym">Plutella maculipennis</name>
    <dbReference type="NCBI Taxonomy" id="51655"/>
    <lineage>
        <taxon>Eukaryota</taxon>
        <taxon>Metazoa</taxon>
        <taxon>Ecdysozoa</taxon>
        <taxon>Arthropoda</taxon>
        <taxon>Hexapoda</taxon>
        <taxon>Insecta</taxon>
        <taxon>Pterygota</taxon>
        <taxon>Neoptera</taxon>
        <taxon>Endopterygota</taxon>
        <taxon>Lepidoptera</taxon>
        <taxon>Glossata</taxon>
        <taxon>Ditrysia</taxon>
        <taxon>Yponomeutoidea</taxon>
        <taxon>Plutellidae</taxon>
        <taxon>Plutella</taxon>
    </lineage>
</organism>
<dbReference type="InterPro" id="IPR003097">
    <property type="entry name" value="CysJ-like_FAD-binding"/>
</dbReference>
<dbReference type="Pfam" id="PF00667">
    <property type="entry name" value="FAD_binding_1"/>
    <property type="match status" value="1"/>
</dbReference>
<dbReference type="PRINTS" id="PR00371">
    <property type="entry name" value="FPNCR"/>
</dbReference>
<comment type="cofactor">
    <cofactor evidence="1">
        <name>FAD</name>
        <dbReference type="ChEBI" id="CHEBI:57692"/>
    </cofactor>
</comment>
<protein>
    <recommendedName>
        <fullName evidence="5">FAD-binding FR-type domain-containing protein</fullName>
    </recommendedName>
</protein>
<keyword evidence="7" id="KW-1185">Reference proteome</keyword>
<accession>A0ABQ7Q1Z4</accession>
<dbReference type="InterPro" id="IPR001709">
    <property type="entry name" value="Flavoprot_Pyr_Nucl_cyt_Rdtase"/>
</dbReference>
<dbReference type="PANTHER" id="PTHR19384">
    <property type="entry name" value="NITRIC OXIDE SYNTHASE-RELATED"/>
    <property type="match status" value="1"/>
</dbReference>
<dbReference type="InterPro" id="IPR017938">
    <property type="entry name" value="Riboflavin_synthase-like_b-brl"/>
</dbReference>
<evidence type="ECO:0000256" key="2">
    <source>
        <dbReference type="ARBA" id="ARBA00022630"/>
    </source>
</evidence>
<evidence type="ECO:0000313" key="7">
    <source>
        <dbReference type="Proteomes" id="UP000823941"/>
    </source>
</evidence>
<dbReference type="InterPro" id="IPR017927">
    <property type="entry name" value="FAD-bd_FR_type"/>
</dbReference>
<dbReference type="Gene3D" id="2.40.30.10">
    <property type="entry name" value="Translation factors"/>
    <property type="match status" value="1"/>
</dbReference>
<dbReference type="Proteomes" id="UP000823941">
    <property type="component" value="Chromosome 23"/>
</dbReference>
<dbReference type="Gene3D" id="3.40.50.80">
    <property type="entry name" value="Nucleotide-binding domain of ferredoxin-NADP reductase (FNR) module"/>
    <property type="match status" value="1"/>
</dbReference>
<dbReference type="Pfam" id="PF00175">
    <property type="entry name" value="NAD_binding_1"/>
    <property type="match status" value="1"/>
</dbReference>
<evidence type="ECO:0000259" key="5">
    <source>
        <dbReference type="PROSITE" id="PS51384"/>
    </source>
</evidence>
<dbReference type="PROSITE" id="PS51384">
    <property type="entry name" value="FAD_FR"/>
    <property type="match status" value="1"/>
</dbReference>
<name>A0ABQ7Q1Z4_PLUXY</name>
<dbReference type="PANTHER" id="PTHR19384:SF84">
    <property type="entry name" value="METHIONINE SYNTHASE REDUCTASE"/>
    <property type="match status" value="1"/>
</dbReference>
<keyword evidence="3" id="KW-0274">FAD</keyword>
<gene>
    <name evidence="6" type="ORF">JYU34_017710</name>
</gene>